<evidence type="ECO:0000313" key="2">
    <source>
        <dbReference type="EMBL" id="KAA6403075.1"/>
    </source>
</evidence>
<evidence type="ECO:0000256" key="1">
    <source>
        <dbReference type="SAM" id="MobiDB-lite"/>
    </source>
</evidence>
<proteinExistence type="predicted"/>
<organism evidence="2 3">
    <name type="scientific">Streblomastix strix</name>
    <dbReference type="NCBI Taxonomy" id="222440"/>
    <lineage>
        <taxon>Eukaryota</taxon>
        <taxon>Metamonada</taxon>
        <taxon>Preaxostyla</taxon>
        <taxon>Oxymonadida</taxon>
        <taxon>Streblomastigidae</taxon>
        <taxon>Streblomastix</taxon>
    </lineage>
</organism>
<comment type="caution">
    <text evidence="2">The sequence shown here is derived from an EMBL/GenBank/DDBJ whole genome shotgun (WGS) entry which is preliminary data.</text>
</comment>
<feature type="region of interest" description="Disordered" evidence="1">
    <location>
        <begin position="15"/>
        <end position="42"/>
    </location>
</feature>
<evidence type="ECO:0000313" key="3">
    <source>
        <dbReference type="Proteomes" id="UP000324800"/>
    </source>
</evidence>
<name>A0A5J4X914_9EUKA</name>
<sequence length="244" mass="27259">MWIIKYKRKLEQLEQGDELNDEAGSDETEDIDEQGRNAFDPETTVCDGEKTDYEFNWIEIIGQNDQGIGESNQSDTLQWGLKSDAYVKGAQSDTKAKQTFFALSYEGEQINILSPNATNSHRNDNQPKKGAKVCESETGDVPVDEEQGGWNGGVIDYNGLGDYEGEMIGSGDDELIIGYWDQDQLDNKDYYEVRGDEIDYYQADCIQLVIFNMDYLIGVNGGVSNGVKTVNQNISFQFSISSAV</sequence>
<dbReference type="AlphaFoldDB" id="A0A5J4X914"/>
<feature type="compositionally biased region" description="Acidic residues" evidence="1">
    <location>
        <begin position="15"/>
        <end position="32"/>
    </location>
</feature>
<dbReference type="Proteomes" id="UP000324800">
    <property type="component" value="Unassembled WGS sequence"/>
</dbReference>
<protein>
    <submittedName>
        <fullName evidence="2">Uncharacterized protein</fullName>
    </submittedName>
</protein>
<gene>
    <name evidence="2" type="ORF">EZS28_001407</name>
</gene>
<reference evidence="2 3" key="1">
    <citation type="submission" date="2019-03" db="EMBL/GenBank/DDBJ databases">
        <title>Single cell metagenomics reveals metabolic interactions within the superorganism composed of flagellate Streblomastix strix and complex community of Bacteroidetes bacteria on its surface.</title>
        <authorList>
            <person name="Treitli S.C."/>
            <person name="Kolisko M."/>
            <person name="Husnik F."/>
            <person name="Keeling P."/>
            <person name="Hampl V."/>
        </authorList>
    </citation>
    <scope>NUCLEOTIDE SEQUENCE [LARGE SCALE GENOMIC DNA]</scope>
    <source>
        <strain evidence="2">ST1C</strain>
    </source>
</reference>
<dbReference type="EMBL" id="SNRW01000144">
    <property type="protein sequence ID" value="KAA6403075.1"/>
    <property type="molecule type" value="Genomic_DNA"/>
</dbReference>
<accession>A0A5J4X914</accession>